<protein>
    <submittedName>
        <fullName evidence="1">IS21 family transposase</fullName>
    </submittedName>
</protein>
<proteinExistence type="predicted"/>
<dbReference type="EMBL" id="WEAY01000034">
    <property type="protein sequence ID" value="KAB6836026.1"/>
    <property type="molecule type" value="Genomic_DNA"/>
</dbReference>
<feature type="non-terminal residue" evidence="1">
    <location>
        <position position="1"/>
    </location>
</feature>
<dbReference type="Proteomes" id="UP000478746">
    <property type="component" value="Unassembled WGS sequence"/>
</dbReference>
<name>A0AA38B2E7_BIFLN</name>
<comment type="caution">
    <text evidence="1">The sequence shown here is derived from an EMBL/GenBank/DDBJ whole genome shotgun (WGS) entry which is preliminary data.</text>
</comment>
<organism evidence="1 2">
    <name type="scientific">Bifidobacterium longum</name>
    <dbReference type="NCBI Taxonomy" id="216816"/>
    <lineage>
        <taxon>Bacteria</taxon>
        <taxon>Bacillati</taxon>
        <taxon>Actinomycetota</taxon>
        <taxon>Actinomycetes</taxon>
        <taxon>Bifidobacteriales</taxon>
        <taxon>Bifidobacteriaceae</taxon>
        <taxon>Bifidobacterium</taxon>
    </lineage>
</organism>
<evidence type="ECO:0000313" key="1">
    <source>
        <dbReference type="EMBL" id="KAB6836026.1"/>
    </source>
</evidence>
<dbReference type="AlphaFoldDB" id="A0AA38B2E7"/>
<accession>A0AA38B2E7</accession>
<gene>
    <name evidence="1" type="ORF">GBK08_11175</name>
</gene>
<evidence type="ECO:0000313" key="2">
    <source>
        <dbReference type="Proteomes" id="UP000478746"/>
    </source>
</evidence>
<sequence>LDSMDEKTLRESLKAIGDACRAAGFDPAMQACGEILRSNRDMGLHADSLTPIALRMRDGEWEYPGGIEEPDLSGYDRFITGTDDGGEER</sequence>
<reference evidence="1 2" key="1">
    <citation type="journal article" date="2019" name="Nat. Med.">
        <title>A library of human gut bacterial isolates paired with longitudinal multiomics data enables mechanistic microbiome research.</title>
        <authorList>
            <person name="Poyet M."/>
            <person name="Groussin M."/>
            <person name="Gibbons S.M."/>
            <person name="Avila-Pacheco J."/>
            <person name="Jiang X."/>
            <person name="Kearney S.M."/>
            <person name="Perrotta A.R."/>
            <person name="Berdy B."/>
            <person name="Zhao S."/>
            <person name="Lieberman T.D."/>
            <person name="Swanson P.K."/>
            <person name="Smith M."/>
            <person name="Roesemann S."/>
            <person name="Alexander J.E."/>
            <person name="Rich S.A."/>
            <person name="Livny J."/>
            <person name="Vlamakis H."/>
            <person name="Clish C."/>
            <person name="Bullock K."/>
            <person name="Deik A."/>
            <person name="Scott J."/>
            <person name="Pierce K.A."/>
            <person name="Xavier R.J."/>
            <person name="Alm E.J."/>
        </authorList>
    </citation>
    <scope>NUCLEOTIDE SEQUENCE [LARGE SCALE GENOMIC DNA]</scope>
    <source>
        <strain evidence="1 2">BIOML-A320</strain>
    </source>
</reference>